<evidence type="ECO:0000313" key="4">
    <source>
        <dbReference type="Proteomes" id="UP000293045"/>
    </source>
</evidence>
<dbReference type="EMBL" id="PITI01000447">
    <property type="protein sequence ID" value="TBU06453.1"/>
    <property type="molecule type" value="Genomic_DNA"/>
</dbReference>
<dbReference type="Proteomes" id="UP000291404">
    <property type="component" value="Unassembled WGS sequence"/>
</dbReference>
<name>A0A4Q9LEN0_9MICR</name>
<dbReference type="AlphaFoldDB" id="A0A4Q9LEN0"/>
<keyword evidence="3" id="KW-1185">Reference proteome</keyword>
<protein>
    <submittedName>
        <fullName evidence="1">Uncharacterized protein</fullName>
    </submittedName>
</protein>
<comment type="caution">
    <text evidence="1">The sequence shown here is derived from an EMBL/GenBank/DDBJ whole genome shotgun (WGS) entry which is preliminary data.</text>
</comment>
<sequence>MIGYIFTYLIIFYTEIYICTSEYKNKRCVLLSYDDIVLLCRLTHNMVEEVNGLDVTDSNTEVAEKSGFRGNKTILKIVTGCALLIKSKRFKSKGCKEKMCSVIPIEKFRKTSFFKKFSTRRVQRCSSDTLYCSKRSTSIESKEKQNCNYFSGERTFYQQDNFISEIEIKVSSDIILSENYKIEFGKIIFIFKTFDKVDDSEKILVLNRNKKIFVPFKEFEVLIIYDRFCLINNKKK</sequence>
<organism evidence="1 3">
    <name type="scientific">Hamiltosporidium magnivora</name>
    <dbReference type="NCBI Taxonomy" id="148818"/>
    <lineage>
        <taxon>Eukaryota</taxon>
        <taxon>Fungi</taxon>
        <taxon>Fungi incertae sedis</taxon>
        <taxon>Microsporidia</taxon>
        <taxon>Dubosqiidae</taxon>
        <taxon>Hamiltosporidium</taxon>
    </lineage>
</organism>
<dbReference type="VEuPathDB" id="MicrosporidiaDB:CWI39_0410p0020"/>
<evidence type="ECO:0000313" key="2">
    <source>
        <dbReference type="EMBL" id="TBU06871.1"/>
    </source>
</evidence>
<proteinExistence type="predicted"/>
<reference evidence="3 4" key="1">
    <citation type="submission" date="2017-12" db="EMBL/GenBank/DDBJ databases">
        <authorList>
            <person name="Pombert J.-F."/>
            <person name="Haag K.L."/>
            <person name="Ebert D."/>
        </authorList>
    </citation>
    <scope>NUCLEOTIDE SEQUENCE [LARGE SCALE GENOMIC DNA]</scope>
    <source>
        <strain evidence="1">BE-OM-2</strain>
        <strain evidence="2">IL-BN-2</strain>
    </source>
</reference>
<accession>A0A4Q9LEN0</accession>
<dbReference type="EMBL" id="PIXR01000410">
    <property type="protein sequence ID" value="TBU06871.1"/>
    <property type="molecule type" value="Genomic_DNA"/>
</dbReference>
<dbReference type="VEuPathDB" id="MicrosporidiaDB:CWI36_0447p0040"/>
<evidence type="ECO:0000313" key="1">
    <source>
        <dbReference type="EMBL" id="TBU06453.1"/>
    </source>
</evidence>
<evidence type="ECO:0000313" key="3">
    <source>
        <dbReference type="Proteomes" id="UP000291404"/>
    </source>
</evidence>
<dbReference type="Proteomes" id="UP000293045">
    <property type="component" value="Unassembled WGS sequence"/>
</dbReference>
<gene>
    <name evidence="1" type="ORF">CWI36_0447p0040</name>
    <name evidence="2" type="ORF">CWI39_0410p0020</name>
</gene>